<evidence type="ECO:0000256" key="3">
    <source>
        <dbReference type="ARBA" id="ARBA00022630"/>
    </source>
</evidence>
<evidence type="ECO:0000256" key="7">
    <source>
        <dbReference type="ARBA" id="ARBA00023136"/>
    </source>
</evidence>
<evidence type="ECO:0000256" key="4">
    <source>
        <dbReference type="ARBA" id="ARBA00022643"/>
    </source>
</evidence>
<evidence type="ECO:0000256" key="8">
    <source>
        <dbReference type="NCBIfam" id="TIGR01036"/>
    </source>
</evidence>
<dbReference type="PANTHER" id="PTHR48109">
    <property type="entry name" value="DIHYDROOROTATE DEHYDROGENASE (QUINONE), MITOCHONDRIAL-RELATED"/>
    <property type="match status" value="1"/>
</dbReference>
<evidence type="ECO:0000256" key="2">
    <source>
        <dbReference type="ARBA" id="ARBA00004725"/>
    </source>
</evidence>
<comment type="cofactor">
    <cofactor evidence="1">
        <name>FMN</name>
        <dbReference type="ChEBI" id="CHEBI:58210"/>
    </cofactor>
</comment>
<dbReference type="SUPFAM" id="SSF51395">
    <property type="entry name" value="FMN-linked oxidoreductases"/>
    <property type="match status" value="1"/>
</dbReference>
<accession>A0A1F5G0M5</accession>
<reference evidence="10 11" key="1">
    <citation type="journal article" date="2016" name="Nat. Commun.">
        <title>Thousands of microbial genomes shed light on interconnected biogeochemical processes in an aquifer system.</title>
        <authorList>
            <person name="Anantharaman K."/>
            <person name="Brown C.T."/>
            <person name="Hug L.A."/>
            <person name="Sharon I."/>
            <person name="Castelle C.J."/>
            <person name="Probst A.J."/>
            <person name="Thomas B.C."/>
            <person name="Singh A."/>
            <person name="Wilkins M.J."/>
            <person name="Karaoz U."/>
            <person name="Brodie E.L."/>
            <person name="Williams K.H."/>
            <person name="Hubbard S.S."/>
            <person name="Banfield J.F."/>
        </authorList>
    </citation>
    <scope>NUCLEOTIDE SEQUENCE [LARGE SCALE GENOMIC DNA]</scope>
</reference>
<dbReference type="Pfam" id="PF01180">
    <property type="entry name" value="DHO_dh"/>
    <property type="match status" value="1"/>
</dbReference>
<organism evidence="10 11">
    <name type="scientific">Candidatus Curtissbacteria bacterium RBG_13_35_7</name>
    <dbReference type="NCBI Taxonomy" id="1797705"/>
    <lineage>
        <taxon>Bacteria</taxon>
        <taxon>Candidatus Curtissiibacteriota</taxon>
    </lineage>
</organism>
<evidence type="ECO:0000256" key="1">
    <source>
        <dbReference type="ARBA" id="ARBA00001917"/>
    </source>
</evidence>
<dbReference type="Gene3D" id="3.20.20.70">
    <property type="entry name" value="Aldolase class I"/>
    <property type="match status" value="1"/>
</dbReference>
<name>A0A1F5G0M5_9BACT</name>
<keyword evidence="7" id="KW-0472">Membrane</keyword>
<dbReference type="CDD" id="cd04738">
    <property type="entry name" value="DHOD_2_like"/>
    <property type="match status" value="1"/>
</dbReference>
<comment type="caution">
    <text evidence="10">The sequence shown here is derived from an EMBL/GenBank/DDBJ whole genome shotgun (WGS) entry which is preliminary data.</text>
</comment>
<feature type="domain" description="Dihydroorotate dehydrogenase catalytic" evidence="9">
    <location>
        <begin position="65"/>
        <end position="356"/>
    </location>
</feature>
<evidence type="ECO:0000313" key="10">
    <source>
        <dbReference type="EMBL" id="OGD85408.1"/>
    </source>
</evidence>
<dbReference type="InterPro" id="IPR050074">
    <property type="entry name" value="DHO_dehydrogenase"/>
</dbReference>
<dbReference type="GO" id="GO:0005886">
    <property type="term" value="C:plasma membrane"/>
    <property type="evidence" value="ECO:0007669"/>
    <property type="project" value="TreeGrafter"/>
</dbReference>
<dbReference type="GO" id="GO:0106430">
    <property type="term" value="F:dihydroorotate dehydrogenase (quinone) activity"/>
    <property type="evidence" value="ECO:0007669"/>
    <property type="project" value="UniProtKB-EC"/>
</dbReference>
<dbReference type="GO" id="GO:0005737">
    <property type="term" value="C:cytoplasm"/>
    <property type="evidence" value="ECO:0007669"/>
    <property type="project" value="InterPro"/>
</dbReference>
<dbReference type="NCBIfam" id="NF003652">
    <property type="entry name" value="PRK05286.2-5"/>
    <property type="match status" value="1"/>
</dbReference>
<dbReference type="AlphaFoldDB" id="A0A1F5G0M5"/>
<keyword evidence="6" id="KW-0560">Oxidoreductase</keyword>
<evidence type="ECO:0000259" key="9">
    <source>
        <dbReference type="Pfam" id="PF01180"/>
    </source>
</evidence>
<keyword evidence="3" id="KW-0285">Flavoprotein</keyword>
<keyword evidence="4" id="KW-0288">FMN</keyword>
<dbReference type="GO" id="GO:0006207">
    <property type="term" value="P:'de novo' pyrimidine nucleobase biosynthetic process"/>
    <property type="evidence" value="ECO:0007669"/>
    <property type="project" value="UniProtKB-UniRule"/>
</dbReference>
<dbReference type="Proteomes" id="UP000176317">
    <property type="component" value="Unassembled WGS sequence"/>
</dbReference>
<gene>
    <name evidence="10" type="ORF">A2164_00295</name>
</gene>
<dbReference type="NCBIfam" id="TIGR01036">
    <property type="entry name" value="pyrD_sub2"/>
    <property type="match status" value="1"/>
</dbReference>
<evidence type="ECO:0000256" key="6">
    <source>
        <dbReference type="ARBA" id="ARBA00023002"/>
    </source>
</evidence>
<dbReference type="InterPro" id="IPR013785">
    <property type="entry name" value="Aldolase_TIM"/>
</dbReference>
<evidence type="ECO:0000313" key="11">
    <source>
        <dbReference type="Proteomes" id="UP000176317"/>
    </source>
</evidence>
<evidence type="ECO:0000256" key="5">
    <source>
        <dbReference type="ARBA" id="ARBA00022975"/>
    </source>
</evidence>
<comment type="pathway">
    <text evidence="2">Pyrimidine metabolism; UMP biosynthesis via de novo pathway.</text>
</comment>
<dbReference type="InterPro" id="IPR005720">
    <property type="entry name" value="Dihydroorotate_DH_cat"/>
</dbReference>
<dbReference type="PANTHER" id="PTHR48109:SF4">
    <property type="entry name" value="DIHYDROOROTATE DEHYDROGENASE (QUINONE), MITOCHONDRIAL"/>
    <property type="match status" value="1"/>
</dbReference>
<dbReference type="EC" id="1.3.5.2" evidence="8"/>
<proteinExistence type="predicted"/>
<keyword evidence="5" id="KW-0665">Pyrimidine biosynthesis</keyword>
<dbReference type="GO" id="GO:0009220">
    <property type="term" value="P:pyrimidine ribonucleotide biosynthetic process"/>
    <property type="evidence" value="ECO:0007669"/>
    <property type="project" value="UniProtKB-UniRule"/>
</dbReference>
<protein>
    <recommendedName>
        <fullName evidence="8">Dihydroorotate dehydrogenase (quinone)</fullName>
        <ecNumber evidence="8">1.3.5.2</ecNumber>
    </recommendedName>
</protein>
<dbReference type="InterPro" id="IPR005719">
    <property type="entry name" value="Dihydroorotate_DH_2"/>
</dbReference>
<sequence>MNNLGINIRNKILRFGYKYLLKPIFFLSDPEKVHDHMVLFGETLGKSVVTQRLTSLLFNYSNKKLEQKILGIKFINPIGLGAGFDKNAQLIDILPGVGFGFMEVGSITGEPCKGNPKPRLWRLKKSKSLVVNYGLKNDGCLEIAKRLKRKKFQIPVGTSIAKTNDRKTVTVEAGINDYVKACKQFTDIGTYFTINISCPNAYGGQPFTESKRLDKLLAKIDKIATKKPLFLKLSPDLSNNEIDDIIKVGQKHKVDGFICCNLSKMRKNEKIKEKNIPKDGGISGKAIEDLTNDLIAYVYKKTKGKFIIIGLGGVFSCEDAYKKIRLGASLVQLITGMIYEGPQVIGEINRGLVKLLEKDGYSNISEAIGVDNK</sequence>
<dbReference type="EMBL" id="MFAT01000069">
    <property type="protein sequence ID" value="OGD85408.1"/>
    <property type="molecule type" value="Genomic_DNA"/>
</dbReference>